<dbReference type="GO" id="GO:0008270">
    <property type="term" value="F:zinc ion binding"/>
    <property type="evidence" value="ECO:0007669"/>
    <property type="project" value="InterPro"/>
</dbReference>
<evidence type="ECO:0000313" key="9">
    <source>
        <dbReference type="Proteomes" id="UP000095023"/>
    </source>
</evidence>
<name>A0A1E4T9U4_9ASCO</name>
<dbReference type="AlphaFoldDB" id="A0A1E4T9U4"/>
<proteinExistence type="predicted"/>
<evidence type="ECO:0000256" key="2">
    <source>
        <dbReference type="ARBA" id="ARBA00022723"/>
    </source>
</evidence>
<keyword evidence="3" id="KW-0238">DNA-binding</keyword>
<dbReference type="EMBL" id="KV453843">
    <property type="protein sequence ID" value="ODV88509.1"/>
    <property type="molecule type" value="Genomic_DNA"/>
</dbReference>
<keyword evidence="6" id="KW-0472">Membrane</keyword>
<keyword evidence="4" id="KW-0539">Nucleus</keyword>
<organism evidence="8 9">
    <name type="scientific">Tortispora caseinolytica NRRL Y-17796</name>
    <dbReference type="NCBI Taxonomy" id="767744"/>
    <lineage>
        <taxon>Eukaryota</taxon>
        <taxon>Fungi</taxon>
        <taxon>Dikarya</taxon>
        <taxon>Ascomycota</taxon>
        <taxon>Saccharomycotina</taxon>
        <taxon>Trigonopsidomycetes</taxon>
        <taxon>Trigonopsidales</taxon>
        <taxon>Trigonopsidaceae</taxon>
        <taxon>Tortispora</taxon>
    </lineage>
</organism>
<feature type="domain" description="Zn(2)-C6 fungal-type" evidence="7">
    <location>
        <begin position="30"/>
        <end position="59"/>
    </location>
</feature>
<feature type="transmembrane region" description="Helical" evidence="6">
    <location>
        <begin position="541"/>
        <end position="561"/>
    </location>
</feature>
<dbReference type="SMART" id="SM00066">
    <property type="entry name" value="GAL4"/>
    <property type="match status" value="1"/>
</dbReference>
<keyword evidence="9" id="KW-1185">Reference proteome</keyword>
<evidence type="ECO:0000313" key="8">
    <source>
        <dbReference type="EMBL" id="ODV88509.1"/>
    </source>
</evidence>
<evidence type="ECO:0000256" key="1">
    <source>
        <dbReference type="ARBA" id="ARBA00004123"/>
    </source>
</evidence>
<dbReference type="GO" id="GO:0005634">
    <property type="term" value="C:nucleus"/>
    <property type="evidence" value="ECO:0007669"/>
    <property type="project" value="UniProtKB-SubCell"/>
</dbReference>
<dbReference type="PROSITE" id="PS50048">
    <property type="entry name" value="ZN2_CY6_FUNGAL_2"/>
    <property type="match status" value="1"/>
</dbReference>
<dbReference type="PROSITE" id="PS00463">
    <property type="entry name" value="ZN2_CY6_FUNGAL_1"/>
    <property type="match status" value="1"/>
</dbReference>
<keyword evidence="2" id="KW-0479">Metal-binding</keyword>
<evidence type="ECO:0000259" key="7">
    <source>
        <dbReference type="PROSITE" id="PS50048"/>
    </source>
</evidence>
<dbReference type="InterPro" id="IPR050987">
    <property type="entry name" value="AtrR-like"/>
</dbReference>
<dbReference type="PANTHER" id="PTHR46910">
    <property type="entry name" value="TRANSCRIPTION FACTOR PDR1"/>
    <property type="match status" value="1"/>
</dbReference>
<protein>
    <recommendedName>
        <fullName evidence="7">Zn(2)-C6 fungal-type domain-containing protein</fullName>
    </recommendedName>
</protein>
<dbReference type="CDD" id="cd00067">
    <property type="entry name" value="GAL4"/>
    <property type="match status" value="1"/>
</dbReference>
<feature type="region of interest" description="Disordered" evidence="5">
    <location>
        <begin position="145"/>
        <end position="167"/>
    </location>
</feature>
<dbReference type="CDD" id="cd12148">
    <property type="entry name" value="fungal_TF_MHR"/>
    <property type="match status" value="1"/>
</dbReference>
<dbReference type="GO" id="GO:0000981">
    <property type="term" value="F:DNA-binding transcription factor activity, RNA polymerase II-specific"/>
    <property type="evidence" value="ECO:0007669"/>
    <property type="project" value="InterPro"/>
</dbReference>
<dbReference type="GO" id="GO:0003677">
    <property type="term" value="F:DNA binding"/>
    <property type="evidence" value="ECO:0007669"/>
    <property type="project" value="UniProtKB-KW"/>
</dbReference>
<dbReference type="Pfam" id="PF00172">
    <property type="entry name" value="Zn_clus"/>
    <property type="match status" value="1"/>
</dbReference>
<gene>
    <name evidence="8" type="ORF">CANCADRAFT_123817</name>
</gene>
<dbReference type="Proteomes" id="UP000095023">
    <property type="component" value="Unassembled WGS sequence"/>
</dbReference>
<dbReference type="OrthoDB" id="2428527at2759"/>
<dbReference type="InterPro" id="IPR001138">
    <property type="entry name" value="Zn2Cys6_DnaBD"/>
</dbReference>
<dbReference type="InterPro" id="IPR036864">
    <property type="entry name" value="Zn2-C6_fun-type_DNA-bd_sf"/>
</dbReference>
<dbReference type="PANTHER" id="PTHR46910:SF3">
    <property type="entry name" value="HALOTOLERANCE PROTEIN 9-RELATED"/>
    <property type="match status" value="1"/>
</dbReference>
<keyword evidence="6" id="KW-1133">Transmembrane helix</keyword>
<evidence type="ECO:0000256" key="6">
    <source>
        <dbReference type="SAM" id="Phobius"/>
    </source>
</evidence>
<accession>A0A1E4T9U4</accession>
<dbReference type="Gene3D" id="4.10.240.10">
    <property type="entry name" value="Zn(2)-C6 fungal-type DNA-binding domain"/>
    <property type="match status" value="1"/>
</dbReference>
<evidence type="ECO:0000256" key="4">
    <source>
        <dbReference type="ARBA" id="ARBA00023242"/>
    </source>
</evidence>
<keyword evidence="6" id="KW-0812">Transmembrane</keyword>
<evidence type="ECO:0000256" key="5">
    <source>
        <dbReference type="SAM" id="MobiDB-lite"/>
    </source>
</evidence>
<dbReference type="SUPFAM" id="SSF57701">
    <property type="entry name" value="Zn2/Cys6 DNA-binding domain"/>
    <property type="match status" value="1"/>
</dbReference>
<evidence type="ECO:0000256" key="3">
    <source>
        <dbReference type="ARBA" id="ARBA00023125"/>
    </source>
</evidence>
<comment type="subcellular location">
    <subcellularLocation>
        <location evidence="1">Nucleus</location>
    </subcellularLocation>
</comment>
<reference evidence="9" key="1">
    <citation type="submission" date="2016-02" db="EMBL/GenBank/DDBJ databases">
        <title>Comparative genomics of biotechnologically important yeasts.</title>
        <authorList>
            <consortium name="DOE Joint Genome Institute"/>
            <person name="Riley R."/>
            <person name="Haridas S."/>
            <person name="Wolfe K.H."/>
            <person name="Lopes M.R."/>
            <person name="Hittinger C.T."/>
            <person name="Goker M."/>
            <person name="Salamov A."/>
            <person name="Wisecaver J."/>
            <person name="Long T.M."/>
            <person name="Aerts A.L."/>
            <person name="Barry K."/>
            <person name="Choi C."/>
            <person name="Clum A."/>
            <person name="Coughlan A.Y."/>
            <person name="Deshpande S."/>
            <person name="Douglass A.P."/>
            <person name="Hanson S.J."/>
            <person name="Klenk H.-P."/>
            <person name="Labutti K."/>
            <person name="Lapidus A."/>
            <person name="Lindquist E."/>
            <person name="Lipzen A."/>
            <person name="Meier-Kolthoff J.P."/>
            <person name="Ohm R.A."/>
            <person name="Otillar R.P."/>
            <person name="Pangilinan J."/>
            <person name="Peng Y."/>
            <person name="Rokas A."/>
            <person name="Rosa C.A."/>
            <person name="Scheuner C."/>
            <person name="Sibirny A.A."/>
            <person name="Slot J.C."/>
            <person name="Stielow J.B."/>
            <person name="Sun H."/>
            <person name="Kurtzman C.P."/>
            <person name="Blackwell M."/>
            <person name="Jeffries T.W."/>
            <person name="Grigoriev I.V."/>
        </authorList>
    </citation>
    <scope>NUCLEOTIDE SEQUENCE [LARGE SCALE GENOMIC DNA]</scope>
    <source>
        <strain evidence="9">NRRL Y-17796</strain>
    </source>
</reference>
<sequence length="656" mass="74948">MHKENTLQTILLDDNDTNLYPVRRRRAISACDKCRMHKLRCDDYSPCSNCLRNGCECVNSKKIVYDGKGGRPRISPDLLMHIDTIPFTVAPQRQFIQPKPFPLKICINQFPVNPPADTVNSIPGSGSTLTPSSLSSFLLSIASSPESSDVASPADDPNTYCRSEDDGESVPLETFLNCNKLPKDSRVLRNMFDAYFQRTQWYILVTVKELYEEDLEYILKTWQVRSDREDYAACIAIMLLVAQAIESYTCGTSNTESEEKRMISELASFAERYYEKILQLPATIHRIAFVLLYFTYQINYCRSQSCWETMQVAVEMATQMKLNEVMHKTPSPLEKECCRRQWQTMYTYTEFYHVSRNSSWNHGLAALFGASAANDAECIRANSSECNFMQYHIYRSKLYQFAGRITEIKKETNSSLTRLLSLRDKVEEVYSQFGRFPELLPESLRFDNLREIEANDSVESVYKKLQTVNLRFLYNYLLFSLLAPHLAISKAAIRDAAVQNLEINELEAFRKISILRCKSTAMLASDLVDYPRILKVIGHSISAIFLHYFFFSCGVLLCLILSQNDEETRENEIAHALHRISGQLRNFAQEDLAAKELASLLERLADSAFSKSTNPVINDLTSDEFISSYFTNQNTLPDVLLSKKGQPRIVSSLILA</sequence>